<evidence type="ECO:0000259" key="14">
    <source>
        <dbReference type="PROSITE" id="PS52004"/>
    </source>
</evidence>
<dbReference type="InterPro" id="IPR014031">
    <property type="entry name" value="Ketoacyl_synth_C"/>
</dbReference>
<evidence type="ECO:0000256" key="5">
    <source>
        <dbReference type="ARBA" id="ARBA00022516"/>
    </source>
</evidence>
<evidence type="ECO:0000256" key="2">
    <source>
        <dbReference type="ARBA" id="ARBA00008467"/>
    </source>
</evidence>
<evidence type="ECO:0000256" key="11">
    <source>
        <dbReference type="PIRNR" id="PIRNR000447"/>
    </source>
</evidence>
<dbReference type="InterPro" id="IPR017568">
    <property type="entry name" value="3-oxoacyl-ACP_synth-2"/>
</dbReference>
<comment type="catalytic activity">
    <reaction evidence="11">
        <text>(9Z)-hexadecenoyl-[ACP] + malonyl-[ACP] + H(+) = 3-oxo-(11Z)-octadecenoyl-[ACP] + holo-[ACP] + CO2</text>
        <dbReference type="Rhea" id="RHEA:55040"/>
        <dbReference type="Rhea" id="RHEA-COMP:9623"/>
        <dbReference type="Rhea" id="RHEA-COMP:9685"/>
        <dbReference type="Rhea" id="RHEA-COMP:10800"/>
        <dbReference type="Rhea" id="RHEA-COMP:14074"/>
        <dbReference type="ChEBI" id="CHEBI:15378"/>
        <dbReference type="ChEBI" id="CHEBI:16526"/>
        <dbReference type="ChEBI" id="CHEBI:64479"/>
        <dbReference type="ChEBI" id="CHEBI:78449"/>
        <dbReference type="ChEBI" id="CHEBI:83989"/>
        <dbReference type="ChEBI" id="CHEBI:138538"/>
        <dbReference type="EC" id="2.3.1.179"/>
    </reaction>
</comment>
<organism evidence="15 16">
    <name type="scientific">Oceanotoga teriensis</name>
    <dbReference type="NCBI Taxonomy" id="515440"/>
    <lineage>
        <taxon>Bacteria</taxon>
        <taxon>Thermotogati</taxon>
        <taxon>Thermotogota</taxon>
        <taxon>Thermotogae</taxon>
        <taxon>Petrotogales</taxon>
        <taxon>Petrotogaceae</taxon>
        <taxon>Oceanotoga</taxon>
    </lineage>
</organism>
<dbReference type="FunFam" id="3.40.47.10:FF:000018">
    <property type="entry name" value="3-oxoacyl-[acyl-carrier-protein] synthase 2"/>
    <property type="match status" value="1"/>
</dbReference>
<proteinExistence type="inferred from homology"/>
<comment type="catalytic activity">
    <reaction evidence="11">
        <text>a fatty acyl-[ACP] + malonyl-[ACP] + H(+) = a 3-oxoacyl-[ACP] + holo-[ACP] + CO2</text>
        <dbReference type="Rhea" id="RHEA:22836"/>
        <dbReference type="Rhea" id="RHEA-COMP:9623"/>
        <dbReference type="Rhea" id="RHEA-COMP:9685"/>
        <dbReference type="Rhea" id="RHEA-COMP:9916"/>
        <dbReference type="Rhea" id="RHEA-COMP:14125"/>
        <dbReference type="ChEBI" id="CHEBI:15378"/>
        <dbReference type="ChEBI" id="CHEBI:16526"/>
        <dbReference type="ChEBI" id="CHEBI:64479"/>
        <dbReference type="ChEBI" id="CHEBI:78449"/>
        <dbReference type="ChEBI" id="CHEBI:78776"/>
        <dbReference type="ChEBI" id="CHEBI:138651"/>
    </reaction>
</comment>
<dbReference type="Gene3D" id="3.40.47.10">
    <property type="match status" value="1"/>
</dbReference>
<dbReference type="Pfam" id="PF00109">
    <property type="entry name" value="ketoacyl-synt"/>
    <property type="match status" value="1"/>
</dbReference>
<dbReference type="RefSeq" id="WP_109604248.1">
    <property type="nucleotide sequence ID" value="NZ_QGGI01000004.1"/>
</dbReference>
<comment type="similarity">
    <text evidence="2 11 13">Belongs to the thiolase-like superfamily. Beta-ketoacyl-ACP synthases family.</text>
</comment>
<dbReference type="NCBIfam" id="NF005589">
    <property type="entry name" value="PRK07314.1"/>
    <property type="match status" value="1"/>
</dbReference>
<reference evidence="15 16" key="1">
    <citation type="submission" date="2018-05" db="EMBL/GenBank/DDBJ databases">
        <title>Genomic Encyclopedia of Type Strains, Phase IV (KMG-IV): sequencing the most valuable type-strain genomes for metagenomic binning, comparative biology and taxonomic classification.</title>
        <authorList>
            <person name="Goeker M."/>
        </authorList>
    </citation>
    <scope>NUCLEOTIDE SEQUENCE [LARGE SCALE GENOMIC DNA]</scope>
    <source>
        <strain evidence="15 16">DSM 24906</strain>
    </source>
</reference>
<accession>A0AA45C7X5</accession>
<evidence type="ECO:0000256" key="9">
    <source>
        <dbReference type="ARBA" id="ARBA00023160"/>
    </source>
</evidence>
<evidence type="ECO:0000256" key="13">
    <source>
        <dbReference type="RuleBase" id="RU003694"/>
    </source>
</evidence>
<evidence type="ECO:0000256" key="8">
    <source>
        <dbReference type="ARBA" id="ARBA00023098"/>
    </source>
</evidence>
<evidence type="ECO:0000256" key="10">
    <source>
        <dbReference type="ARBA" id="ARBA00023315"/>
    </source>
</evidence>
<protein>
    <recommendedName>
        <fullName evidence="4 11">3-oxoacyl-[acyl-carrier-protein] synthase 2</fullName>
        <ecNumber evidence="3 11">2.3.1.179</ecNumber>
    </recommendedName>
</protein>
<dbReference type="NCBIfam" id="TIGR03150">
    <property type="entry name" value="fabF"/>
    <property type="match status" value="1"/>
</dbReference>
<dbReference type="PROSITE" id="PS00606">
    <property type="entry name" value="KS3_1"/>
    <property type="match status" value="1"/>
</dbReference>
<gene>
    <name evidence="15" type="ORF">C7380_104141</name>
</gene>
<dbReference type="GO" id="GO:0006633">
    <property type="term" value="P:fatty acid biosynthetic process"/>
    <property type="evidence" value="ECO:0007669"/>
    <property type="project" value="UniProtKB-UniRule"/>
</dbReference>
<dbReference type="SUPFAM" id="SSF53901">
    <property type="entry name" value="Thiolase-like"/>
    <property type="match status" value="2"/>
</dbReference>
<dbReference type="SMART" id="SM00825">
    <property type="entry name" value="PKS_KS"/>
    <property type="match status" value="1"/>
</dbReference>
<keyword evidence="5 11" id="KW-0444">Lipid biosynthesis</keyword>
<dbReference type="PROSITE" id="PS52004">
    <property type="entry name" value="KS3_2"/>
    <property type="match status" value="1"/>
</dbReference>
<keyword evidence="16" id="KW-1185">Reference proteome</keyword>
<evidence type="ECO:0000256" key="7">
    <source>
        <dbReference type="ARBA" id="ARBA00022832"/>
    </source>
</evidence>
<keyword evidence="9 11" id="KW-0275">Fatty acid biosynthesis</keyword>
<dbReference type="EMBL" id="QGGI01000004">
    <property type="protein sequence ID" value="PWJ95722.1"/>
    <property type="molecule type" value="Genomic_DNA"/>
</dbReference>
<dbReference type="InterPro" id="IPR014030">
    <property type="entry name" value="Ketoacyl_synth_N"/>
</dbReference>
<evidence type="ECO:0000313" key="16">
    <source>
        <dbReference type="Proteomes" id="UP000245921"/>
    </source>
</evidence>
<feature type="domain" description="Ketosynthase family 3 (KS3)" evidence="14">
    <location>
        <begin position="1"/>
        <end position="410"/>
    </location>
</feature>
<comment type="function">
    <text evidence="11">Involved in the type II fatty acid elongation cycle. Catalyzes the elongation of a wide range of acyl-ACP by the addition of two carbons from malonyl-ACP to an acyl acceptor. Can efficiently catalyze the conversion of palmitoleoyl-ACP (cis-hexadec-9-enoyl-ACP) to cis-vaccenoyl-ACP (cis-octadec-11-enoyl-ACP), an essential step in the thermal regulation of fatty acid composition.</text>
</comment>
<dbReference type="PANTHER" id="PTHR11712">
    <property type="entry name" value="POLYKETIDE SYNTHASE-RELATED"/>
    <property type="match status" value="1"/>
</dbReference>
<dbReference type="InterPro" id="IPR018201">
    <property type="entry name" value="Ketoacyl_synth_AS"/>
</dbReference>
<keyword evidence="6 11" id="KW-0808">Transferase</keyword>
<evidence type="ECO:0000256" key="12">
    <source>
        <dbReference type="PIRSR" id="PIRSR000447-1"/>
    </source>
</evidence>
<evidence type="ECO:0000256" key="6">
    <source>
        <dbReference type="ARBA" id="ARBA00022679"/>
    </source>
</evidence>
<dbReference type="EC" id="2.3.1.179" evidence="3 11"/>
<evidence type="ECO:0000256" key="3">
    <source>
        <dbReference type="ARBA" id="ARBA00012356"/>
    </source>
</evidence>
<dbReference type="InterPro" id="IPR000794">
    <property type="entry name" value="Beta-ketoacyl_synthase"/>
</dbReference>
<keyword evidence="10 11" id="KW-0012">Acyltransferase</keyword>
<keyword evidence="7" id="KW-0276">Fatty acid metabolism</keyword>
<keyword evidence="8" id="KW-0443">Lipid metabolism</keyword>
<sequence>MRRVAITGLGTINSIAKNINEFETSLREMKIGIDNITQFDTEDHKVTIAAEIKNFDPKDYMDRKKARRYDRVLQLAMIAAEEAIKNSGLNDENDEWRENAAVIIASGIGGFKTLYNEFNNMNKKGPKFVSPFLIPMMIADMPSGVVSIENNLKGPNFSTMSACASSVHALITSAMLIKHGYVDIAVAGGTEACIDPMPIAAFANMTALSQRNEDPKTASRPFDLNRDGFVMGEGSGVLILEEEEHALKRGAKIYGYLEGFGMTGDAYHISKSDPEGKGAAKAVQLALNMANIKSEDIDLINCHATSTPVGDKSEKIALESVFKENISKPYIQSTKTLIGHSLGAAGAIELIASIIQMEKGFIHGMPNLFEIDDDFKDLNIVKKTVEKETKIMLKNSFGFGGHNASIVYTKR</sequence>
<dbReference type="CDD" id="cd00834">
    <property type="entry name" value="KAS_I_II"/>
    <property type="match status" value="1"/>
</dbReference>
<dbReference type="GO" id="GO:0004315">
    <property type="term" value="F:3-oxoacyl-[acyl-carrier-protein] synthase activity"/>
    <property type="evidence" value="ECO:0007669"/>
    <property type="project" value="UniProtKB-UniRule"/>
</dbReference>
<comment type="pathway">
    <text evidence="1 11">Lipid metabolism; fatty acid biosynthesis.</text>
</comment>
<dbReference type="PIRSF" id="PIRSF000447">
    <property type="entry name" value="KAS_II"/>
    <property type="match status" value="1"/>
</dbReference>
<dbReference type="Pfam" id="PF02801">
    <property type="entry name" value="Ketoacyl-synt_C"/>
    <property type="match status" value="1"/>
</dbReference>
<dbReference type="InterPro" id="IPR016039">
    <property type="entry name" value="Thiolase-like"/>
</dbReference>
<evidence type="ECO:0000256" key="4">
    <source>
        <dbReference type="ARBA" id="ARBA00014657"/>
    </source>
</evidence>
<dbReference type="InterPro" id="IPR020841">
    <property type="entry name" value="PKS_Beta-ketoAc_synthase_dom"/>
</dbReference>
<evidence type="ECO:0000256" key="1">
    <source>
        <dbReference type="ARBA" id="ARBA00005194"/>
    </source>
</evidence>
<evidence type="ECO:0000313" key="15">
    <source>
        <dbReference type="EMBL" id="PWJ95722.1"/>
    </source>
</evidence>
<comment type="caution">
    <text evidence="15">The sequence shown here is derived from an EMBL/GenBank/DDBJ whole genome shotgun (WGS) entry which is preliminary data.</text>
</comment>
<dbReference type="Proteomes" id="UP000245921">
    <property type="component" value="Unassembled WGS sequence"/>
</dbReference>
<feature type="active site" description="For beta-ketoacyl synthase activity" evidence="12">
    <location>
        <position position="163"/>
    </location>
</feature>
<dbReference type="PANTHER" id="PTHR11712:SF336">
    <property type="entry name" value="3-OXOACYL-[ACYL-CARRIER-PROTEIN] SYNTHASE, MITOCHONDRIAL"/>
    <property type="match status" value="1"/>
</dbReference>
<dbReference type="AlphaFoldDB" id="A0AA45C7X5"/>
<dbReference type="GO" id="GO:0005829">
    <property type="term" value="C:cytosol"/>
    <property type="evidence" value="ECO:0007669"/>
    <property type="project" value="TreeGrafter"/>
</dbReference>
<name>A0AA45C7X5_9BACT</name>